<dbReference type="PANTHER" id="PTHR45527">
    <property type="entry name" value="NONRIBOSOMAL PEPTIDE SYNTHETASE"/>
    <property type="match status" value="1"/>
</dbReference>
<comment type="caution">
    <text evidence="2">The sequence shown here is derived from an EMBL/GenBank/DDBJ whole genome shotgun (WGS) entry which is preliminary data.</text>
</comment>
<dbReference type="Proteomes" id="UP001070352">
    <property type="component" value="Unassembled WGS sequence"/>
</dbReference>
<protein>
    <submittedName>
        <fullName evidence="2">Condensation domain-containing protein</fullName>
    </submittedName>
</protein>
<dbReference type="GO" id="GO:0005829">
    <property type="term" value="C:cytosol"/>
    <property type="evidence" value="ECO:0007669"/>
    <property type="project" value="TreeGrafter"/>
</dbReference>
<dbReference type="InterPro" id="IPR001242">
    <property type="entry name" value="Condensation_dom"/>
</dbReference>
<evidence type="ECO:0000259" key="1">
    <source>
        <dbReference type="Pfam" id="PF00668"/>
    </source>
</evidence>
<dbReference type="EMBL" id="JALANJ010000077">
    <property type="protein sequence ID" value="MCY8123270.1"/>
    <property type="molecule type" value="Genomic_DNA"/>
</dbReference>
<dbReference type="GO" id="GO:0008610">
    <property type="term" value="P:lipid biosynthetic process"/>
    <property type="evidence" value="ECO:0007669"/>
    <property type="project" value="UniProtKB-ARBA"/>
</dbReference>
<evidence type="ECO:0000313" key="2">
    <source>
        <dbReference type="EMBL" id="MCY8123270.1"/>
    </source>
</evidence>
<dbReference type="GO" id="GO:0044550">
    <property type="term" value="P:secondary metabolite biosynthetic process"/>
    <property type="evidence" value="ECO:0007669"/>
    <property type="project" value="TreeGrafter"/>
</dbReference>
<evidence type="ECO:0000313" key="3">
    <source>
        <dbReference type="Proteomes" id="UP001070352"/>
    </source>
</evidence>
<proteinExistence type="predicted"/>
<dbReference type="AlphaFoldDB" id="A0A9Q4HBT2"/>
<feature type="domain" description="Condensation" evidence="1">
    <location>
        <begin position="1"/>
        <end position="199"/>
    </location>
</feature>
<organism evidence="2 3">
    <name type="scientific">Bacillus spizizenii</name>
    <name type="common">Bacillus subtilis subsp. spizizenii</name>
    <dbReference type="NCBI Taxonomy" id="96241"/>
    <lineage>
        <taxon>Bacteria</taxon>
        <taxon>Bacillati</taxon>
        <taxon>Bacillota</taxon>
        <taxon>Bacilli</taxon>
        <taxon>Bacillales</taxon>
        <taxon>Bacillaceae</taxon>
        <taxon>Bacillus</taxon>
    </lineage>
</organism>
<dbReference type="SUPFAM" id="SSF52777">
    <property type="entry name" value="CoA-dependent acyltransferases"/>
    <property type="match status" value="1"/>
</dbReference>
<feature type="non-terminal residue" evidence="2">
    <location>
        <position position="1"/>
    </location>
</feature>
<feature type="non-terminal residue" evidence="2">
    <location>
        <position position="200"/>
    </location>
</feature>
<dbReference type="InterPro" id="IPR023213">
    <property type="entry name" value="CAT-like_dom_sf"/>
</dbReference>
<name>A0A9Q4HBT2_BACSC</name>
<reference evidence="2" key="1">
    <citation type="submission" date="2022-02" db="EMBL/GenBank/DDBJ databases">
        <title>Crop Bioprotection Bacillus Genome Sequencing.</title>
        <authorList>
            <person name="Dunlap C."/>
        </authorList>
    </citation>
    <scope>NUCLEOTIDE SEQUENCE</scope>
    <source>
        <strain evidence="2">M18B4</strain>
    </source>
</reference>
<dbReference type="GO" id="GO:0003824">
    <property type="term" value="F:catalytic activity"/>
    <property type="evidence" value="ECO:0007669"/>
    <property type="project" value="InterPro"/>
</dbReference>
<dbReference type="Gene3D" id="3.30.559.10">
    <property type="entry name" value="Chloramphenicol acetyltransferase-like domain"/>
    <property type="match status" value="1"/>
</dbReference>
<sequence length="200" mass="22531">DEAYWLDTFKGELPILDLPTDFERPAERSFAGERVMFGLDKQMTAQIKSLLAETDTTMYMFLLAAFNVLLSKYASQDDIIVGSPTAGRTHPDLQDVPGMFVNTVALRTAPAGDKTFAQFLEEVKTASLQAFEHQGYPLEELIEKLPLTRDTSRSPLFSVMFNMQNMEIPSLRLGDLKISSYSMLHHVAKFDLSLEAVERE</sequence>
<dbReference type="Pfam" id="PF00668">
    <property type="entry name" value="Condensation"/>
    <property type="match status" value="1"/>
</dbReference>
<dbReference type="PANTHER" id="PTHR45527:SF1">
    <property type="entry name" value="FATTY ACID SYNTHASE"/>
    <property type="match status" value="1"/>
</dbReference>
<dbReference type="GO" id="GO:0043041">
    <property type="term" value="P:amino acid activation for nonribosomal peptide biosynthetic process"/>
    <property type="evidence" value="ECO:0007669"/>
    <property type="project" value="TreeGrafter"/>
</dbReference>
<dbReference type="Gene3D" id="3.30.559.30">
    <property type="entry name" value="Nonribosomal peptide synthetase, condensation domain"/>
    <property type="match status" value="1"/>
</dbReference>
<gene>
    <name evidence="2" type="ORF">MOC45_22325</name>
</gene>
<dbReference type="GO" id="GO:0031177">
    <property type="term" value="F:phosphopantetheine binding"/>
    <property type="evidence" value="ECO:0007669"/>
    <property type="project" value="TreeGrafter"/>
</dbReference>
<accession>A0A9Q4HBT2</accession>